<gene>
    <name evidence="4" type="ORF">D1115_21725</name>
</gene>
<evidence type="ECO:0000256" key="1">
    <source>
        <dbReference type="SAM" id="MobiDB-lite"/>
    </source>
</evidence>
<proteinExistence type="predicted"/>
<keyword evidence="5" id="KW-1185">Reference proteome</keyword>
<evidence type="ECO:0000259" key="3">
    <source>
        <dbReference type="Pfam" id="PF00753"/>
    </source>
</evidence>
<sequence length="550" mass="62624">MQPLTKRGRRTHEKYSKLTVIAGAALLSTSAIANNPFEHYQSENSASFSGYKHFNYEQNVSTEELLKQGGKIYSSPEEIHAILQGGLKHDIQTGEELWKEGLMFDGIEPMDHMVTAANWFPRTEELLHNEMRVTFMGTSPMIRPGQANTSIYVELGNGDNFVFDLGEASIANYIGAGVALNELDKVFITHLHVDHFGSLPYLYQFGGWNGRWEKPLTIYGPSGRNPEDGTRHMVEGMLQMLSWHQDAFDVFPSGNDIEVIEFDFKDDGGVIYDVDGVQVSHWRRSHAKDGASAYRLDWQINDDENLCFIWTGDGRPTELDIQYGSGCDLFVTEVQTELVGIASIVQGVPAFLTRYTIDTHHTSGYAAGWLANQVKPRLFMTTHMEFDPYYNNETVAQVREHWKGPYHFGAPDMIVANITPDKAWVREGVIPDFPNNRAPQFNLNDGEVFRVPMPKNSRADIQEQEIRDLEIDESLYYPEGYHPQLLKEWPLDRDLIVPTEALPESMKKGMGEKQRMVDEMREAHGLEPRSVHRKRSSDPYRDSREGNLEQ</sequence>
<protein>
    <submittedName>
        <fullName evidence="4">MBL fold metallo-hydrolase</fullName>
    </submittedName>
</protein>
<accession>A0ABN5PN76</accession>
<evidence type="ECO:0000313" key="5">
    <source>
        <dbReference type="Proteomes" id="UP000262832"/>
    </source>
</evidence>
<feature type="region of interest" description="Disordered" evidence="1">
    <location>
        <begin position="505"/>
        <end position="550"/>
    </location>
</feature>
<feature type="signal peptide" evidence="2">
    <location>
        <begin position="1"/>
        <end position="33"/>
    </location>
</feature>
<dbReference type="SUPFAM" id="SSF56281">
    <property type="entry name" value="Metallo-hydrolase/oxidoreductase"/>
    <property type="match status" value="1"/>
</dbReference>
<dbReference type="NCBIfam" id="NF041257">
    <property type="entry name" value="GntH_guanitoxin"/>
    <property type="match status" value="1"/>
</dbReference>
<reference evidence="4 5" key="1">
    <citation type="submission" date="2018-08" db="EMBL/GenBank/DDBJ databases">
        <title>Genomic taxonomy of the Vibrionaceae family.</title>
        <authorList>
            <person name="Gomez-Gil B."/>
            <person name="Tanaka M."/>
            <person name="Sawabe T."/>
            <person name="Enciso-Ibarra K."/>
        </authorList>
    </citation>
    <scope>NUCLEOTIDE SEQUENCE [LARGE SCALE GENOMIC DNA]</scope>
    <source>
        <strain evidence="4 5">CAIM 1831</strain>
    </source>
</reference>
<dbReference type="InterPro" id="IPR036866">
    <property type="entry name" value="RibonucZ/Hydroxyglut_hydro"/>
</dbReference>
<organism evidence="4 5">
    <name type="scientific">Vibrio alfacsensis</name>
    <dbReference type="NCBI Taxonomy" id="1074311"/>
    <lineage>
        <taxon>Bacteria</taxon>
        <taxon>Pseudomonadati</taxon>
        <taxon>Pseudomonadota</taxon>
        <taxon>Gammaproteobacteria</taxon>
        <taxon>Vibrionales</taxon>
        <taxon>Vibrionaceae</taxon>
        <taxon>Vibrio</taxon>
    </lineage>
</organism>
<dbReference type="InterPro" id="IPR001279">
    <property type="entry name" value="Metallo-B-lactamas"/>
</dbReference>
<evidence type="ECO:0000313" key="4">
    <source>
        <dbReference type="EMBL" id="AXY03471.1"/>
    </source>
</evidence>
<name>A0ABN5PN76_9VIBR</name>
<dbReference type="Proteomes" id="UP000262832">
    <property type="component" value="Chromosome II"/>
</dbReference>
<dbReference type="PANTHER" id="PTHR46018">
    <property type="entry name" value="ZINC PHOSPHODIESTERASE ELAC PROTEIN 1"/>
    <property type="match status" value="1"/>
</dbReference>
<feature type="chain" id="PRO_5045311533" evidence="2">
    <location>
        <begin position="34"/>
        <end position="550"/>
    </location>
</feature>
<dbReference type="EMBL" id="CP032094">
    <property type="protein sequence ID" value="AXY03471.1"/>
    <property type="molecule type" value="Genomic_DNA"/>
</dbReference>
<feature type="domain" description="Metallo-beta-lactamase" evidence="3">
    <location>
        <begin position="144"/>
        <end position="222"/>
    </location>
</feature>
<dbReference type="Pfam" id="PF00753">
    <property type="entry name" value="Lactamase_B"/>
    <property type="match status" value="1"/>
</dbReference>
<evidence type="ECO:0000256" key="2">
    <source>
        <dbReference type="SAM" id="SignalP"/>
    </source>
</evidence>
<dbReference type="Gene3D" id="3.60.15.10">
    <property type="entry name" value="Ribonuclease Z/Hydroxyacylglutathione hydrolase-like"/>
    <property type="match status" value="1"/>
</dbReference>
<keyword evidence="2" id="KW-0732">Signal</keyword>
<dbReference type="PANTHER" id="PTHR46018:SF2">
    <property type="entry name" value="ZINC PHOSPHODIESTERASE ELAC PROTEIN 1"/>
    <property type="match status" value="1"/>
</dbReference>